<dbReference type="PROSITE" id="PS51192">
    <property type="entry name" value="HELICASE_ATP_BIND_1"/>
    <property type="match status" value="1"/>
</dbReference>
<evidence type="ECO:0000259" key="6">
    <source>
        <dbReference type="PROSITE" id="PS51194"/>
    </source>
</evidence>
<evidence type="ECO:0000313" key="8">
    <source>
        <dbReference type="Proteomes" id="UP001215280"/>
    </source>
</evidence>
<dbReference type="InterPro" id="IPR027417">
    <property type="entry name" value="P-loop_NTPase"/>
</dbReference>
<dbReference type="InterPro" id="IPR038718">
    <property type="entry name" value="SNF2-like_sf"/>
</dbReference>
<keyword evidence="3" id="KW-0067">ATP-binding</keyword>
<dbReference type="InterPro" id="IPR014001">
    <property type="entry name" value="Helicase_ATP-bd"/>
</dbReference>
<evidence type="ECO:0000256" key="1">
    <source>
        <dbReference type="ARBA" id="ARBA00022741"/>
    </source>
</evidence>
<evidence type="ECO:0000256" key="3">
    <source>
        <dbReference type="ARBA" id="ARBA00022840"/>
    </source>
</evidence>
<dbReference type="InterPro" id="IPR000330">
    <property type="entry name" value="SNF2_N"/>
</dbReference>
<reference evidence="7" key="1">
    <citation type="submission" date="2023-03" db="EMBL/GenBank/DDBJ databases">
        <title>Massive genome expansion in bonnet fungi (Mycena s.s.) driven by repeated elements and novel gene families across ecological guilds.</title>
        <authorList>
            <consortium name="Lawrence Berkeley National Laboratory"/>
            <person name="Harder C.B."/>
            <person name="Miyauchi S."/>
            <person name="Viragh M."/>
            <person name="Kuo A."/>
            <person name="Thoen E."/>
            <person name="Andreopoulos B."/>
            <person name="Lu D."/>
            <person name="Skrede I."/>
            <person name="Drula E."/>
            <person name="Henrissat B."/>
            <person name="Morin E."/>
            <person name="Kohler A."/>
            <person name="Barry K."/>
            <person name="LaButti K."/>
            <person name="Morin E."/>
            <person name="Salamov A."/>
            <person name="Lipzen A."/>
            <person name="Mereny Z."/>
            <person name="Hegedus B."/>
            <person name="Baldrian P."/>
            <person name="Stursova M."/>
            <person name="Weitz H."/>
            <person name="Taylor A."/>
            <person name="Grigoriev I.V."/>
            <person name="Nagy L.G."/>
            <person name="Martin F."/>
            <person name="Kauserud H."/>
        </authorList>
    </citation>
    <scope>NUCLEOTIDE SEQUENCE</scope>
    <source>
        <strain evidence="7">CBHHK188m</strain>
    </source>
</reference>
<keyword evidence="1" id="KW-0547">Nucleotide-binding</keyword>
<protein>
    <submittedName>
        <fullName evidence="7">SNF2 family N-terminal domain-containing protein</fullName>
    </submittedName>
</protein>
<feature type="domain" description="Helicase C-terminal" evidence="6">
    <location>
        <begin position="479"/>
        <end position="642"/>
    </location>
</feature>
<dbReference type="GO" id="GO:0016787">
    <property type="term" value="F:hydrolase activity"/>
    <property type="evidence" value="ECO:0007669"/>
    <property type="project" value="UniProtKB-KW"/>
</dbReference>
<gene>
    <name evidence="7" type="ORF">DFH07DRAFT_924390</name>
</gene>
<evidence type="ECO:0000256" key="2">
    <source>
        <dbReference type="ARBA" id="ARBA00022801"/>
    </source>
</evidence>
<dbReference type="PROSITE" id="PS51194">
    <property type="entry name" value="HELICASE_CTER"/>
    <property type="match status" value="1"/>
</dbReference>
<keyword evidence="8" id="KW-1185">Reference proteome</keyword>
<organism evidence="7 8">
    <name type="scientific">Mycena maculata</name>
    <dbReference type="NCBI Taxonomy" id="230809"/>
    <lineage>
        <taxon>Eukaryota</taxon>
        <taxon>Fungi</taxon>
        <taxon>Dikarya</taxon>
        <taxon>Basidiomycota</taxon>
        <taxon>Agaricomycotina</taxon>
        <taxon>Agaricomycetes</taxon>
        <taxon>Agaricomycetidae</taxon>
        <taxon>Agaricales</taxon>
        <taxon>Marasmiineae</taxon>
        <taxon>Mycenaceae</taxon>
        <taxon>Mycena</taxon>
    </lineage>
</organism>
<proteinExistence type="predicted"/>
<feature type="domain" description="Helicase ATP-binding" evidence="5">
    <location>
        <begin position="121"/>
        <end position="288"/>
    </location>
</feature>
<dbReference type="SUPFAM" id="SSF52540">
    <property type="entry name" value="P-loop containing nucleoside triphosphate hydrolases"/>
    <property type="match status" value="2"/>
</dbReference>
<keyword evidence="2" id="KW-0378">Hydrolase</keyword>
<comment type="caution">
    <text evidence="7">The sequence shown here is derived from an EMBL/GenBank/DDBJ whole genome shotgun (WGS) entry which is preliminary data.</text>
</comment>
<dbReference type="Gene3D" id="3.40.50.10810">
    <property type="entry name" value="Tandem AAA-ATPase domain"/>
    <property type="match status" value="1"/>
</dbReference>
<dbReference type="Pfam" id="PF00176">
    <property type="entry name" value="SNF2-rel_dom"/>
    <property type="match status" value="1"/>
</dbReference>
<dbReference type="EMBL" id="JARJLG010000098">
    <property type="protein sequence ID" value="KAJ7746472.1"/>
    <property type="molecule type" value="Genomic_DNA"/>
</dbReference>
<dbReference type="SMART" id="SM00487">
    <property type="entry name" value="DEXDc"/>
    <property type="match status" value="1"/>
</dbReference>
<evidence type="ECO:0000259" key="5">
    <source>
        <dbReference type="PROSITE" id="PS51192"/>
    </source>
</evidence>
<dbReference type="GO" id="GO:0008094">
    <property type="term" value="F:ATP-dependent activity, acting on DNA"/>
    <property type="evidence" value="ECO:0007669"/>
    <property type="project" value="TreeGrafter"/>
</dbReference>
<dbReference type="PANTHER" id="PTHR45626:SF14">
    <property type="entry name" value="ATP-DEPENDENT DNA HELICASE (EUROFUNG)"/>
    <property type="match status" value="1"/>
</dbReference>
<dbReference type="InterPro" id="IPR050628">
    <property type="entry name" value="SNF2_RAD54_helicase_TF"/>
</dbReference>
<dbReference type="Pfam" id="PF00271">
    <property type="entry name" value="Helicase_C"/>
    <property type="match status" value="1"/>
</dbReference>
<dbReference type="GO" id="GO:0005634">
    <property type="term" value="C:nucleus"/>
    <property type="evidence" value="ECO:0007669"/>
    <property type="project" value="TreeGrafter"/>
</dbReference>
<dbReference type="GO" id="GO:0005524">
    <property type="term" value="F:ATP binding"/>
    <property type="evidence" value="ECO:0007669"/>
    <property type="project" value="UniProtKB-KW"/>
</dbReference>
<feature type="compositionally biased region" description="Low complexity" evidence="4">
    <location>
        <begin position="30"/>
        <end position="45"/>
    </location>
</feature>
<dbReference type="InterPro" id="IPR049730">
    <property type="entry name" value="SNF2/RAD54-like_C"/>
</dbReference>
<name>A0AAD7N578_9AGAR</name>
<dbReference type="CDD" id="cd18793">
    <property type="entry name" value="SF2_C_SNF"/>
    <property type="match status" value="1"/>
</dbReference>
<dbReference type="SMART" id="SM00490">
    <property type="entry name" value="HELICc"/>
    <property type="match status" value="1"/>
</dbReference>
<dbReference type="CDD" id="cd18008">
    <property type="entry name" value="DEXDc_SHPRH-like"/>
    <property type="match status" value="1"/>
</dbReference>
<dbReference type="PANTHER" id="PTHR45626">
    <property type="entry name" value="TRANSCRIPTION TERMINATION FACTOR 2-RELATED"/>
    <property type="match status" value="1"/>
</dbReference>
<feature type="region of interest" description="Disordered" evidence="4">
    <location>
        <begin position="1"/>
        <end position="68"/>
    </location>
</feature>
<evidence type="ECO:0000256" key="4">
    <source>
        <dbReference type="SAM" id="MobiDB-lite"/>
    </source>
</evidence>
<sequence>MSRKSTKGSAKTAPNRPTEPSFGSEHHRGSATPTSTSTPNFPSRSSKLENADEEIPLPEATRERSFTREEAEAALRDLFQNGTDNTRTLPDDDDAVVHGFREGIRLLSHRIPARSWMHDREDPTKKKAGGILADEMGLGKTLQLLTRVVDDSRRQRDGDRSEMATLVVCPLALVQQWDEEIKKFTVGLTVVQYHGAARKTMVSRFPTADIVLTTYGIVGSEHLHASVLFTTNWRRVVLDEAHTIKNRKTKTAEACWDLRAKFRWRLMATPMQNKVEDFFPLIKFLCIKPLNDWDRFNTLIAKPLSKGPDSGLAMRRLQVVLKHVMLRRTKAQIVLKLPACRVELVRCKFDSSEYQFYAALKENVQTLLRRILAQTEKSGKVYMHVSVLILRLRQACDHPYLVLNSYGDDTEDISSDLAPNMFKDMDVDDNDDGRPKCHVCTSRTPPRRTGPGHCINCAAFKVQAENLNSPIRASAKIRTIVRLLKAIGQVSGGQEKTVIFSQFSAMLDVLEPFLMAIGVDFVRYDGAMSPKERKEALTEIATNPRKTVILVSLKAGGVGLNLTACNHVILVDMWWNPAVEEQAYDQTHRVGQTRDVHIYKLKIDDTIEDRIMELQEKKRQLAKMALSGDHIKGMKLGMSELLQLFK</sequence>
<dbReference type="Proteomes" id="UP001215280">
    <property type="component" value="Unassembled WGS sequence"/>
</dbReference>
<dbReference type="AlphaFoldDB" id="A0AAD7N578"/>
<accession>A0AAD7N578</accession>
<dbReference type="InterPro" id="IPR001650">
    <property type="entry name" value="Helicase_C-like"/>
</dbReference>
<dbReference type="GO" id="GO:0006281">
    <property type="term" value="P:DNA repair"/>
    <property type="evidence" value="ECO:0007669"/>
    <property type="project" value="TreeGrafter"/>
</dbReference>
<evidence type="ECO:0000313" key="7">
    <source>
        <dbReference type="EMBL" id="KAJ7746472.1"/>
    </source>
</evidence>
<dbReference type="Gene3D" id="3.40.50.300">
    <property type="entry name" value="P-loop containing nucleotide triphosphate hydrolases"/>
    <property type="match status" value="1"/>
</dbReference>